<dbReference type="Gene3D" id="2.60.40.1080">
    <property type="match status" value="1"/>
</dbReference>
<evidence type="ECO:0008006" key="4">
    <source>
        <dbReference type="Google" id="ProtNLM"/>
    </source>
</evidence>
<dbReference type="RefSeq" id="WP_091791664.1">
    <property type="nucleotide sequence ID" value="NZ_FNAF01000004.1"/>
</dbReference>
<dbReference type="Proteomes" id="UP000198995">
    <property type="component" value="Unassembled WGS sequence"/>
</dbReference>
<feature type="compositionally biased region" description="Low complexity" evidence="1">
    <location>
        <begin position="423"/>
        <end position="446"/>
    </location>
</feature>
<dbReference type="SUPFAM" id="SSF49373">
    <property type="entry name" value="Invasin/intimin cell-adhesion fragments"/>
    <property type="match status" value="1"/>
</dbReference>
<feature type="compositionally biased region" description="Basic and acidic residues" evidence="1">
    <location>
        <begin position="359"/>
        <end position="422"/>
    </location>
</feature>
<dbReference type="AlphaFoldDB" id="A0A1G6W268"/>
<feature type="compositionally biased region" description="Acidic residues" evidence="1">
    <location>
        <begin position="328"/>
        <end position="344"/>
    </location>
</feature>
<evidence type="ECO:0000256" key="1">
    <source>
        <dbReference type="SAM" id="MobiDB-lite"/>
    </source>
</evidence>
<sequence length="536" mass="60619">MELYNKQELAERSELLQETERNSLHRITLGQETLLLLSLHGQPDTPIHLLFEENEPDKVQLFANLKNVANTCLDMGQSEPQEEEIDYQFIIKEEPPLTAVDLSQSTEKERAIFHLQVTAALIQINAWLNGLESRLGVIHYEDLCISQETGNILLQSLVYDPEDKVLYYTPPLDQALASESALLCSQLWNRLNNRDPLETVNIDQPPQILSEDGREMLEKLILGESLDPELIYSQLRNEIERLSSVGEKKKSGLKEKLSGNKEKEARPKKRKKNLPPLPVLLAAGILIALMLLRLVSCQAKDKPDDSSLPPVETEQSSLPDSAASGDFNDSELSELEERQEEEDAAKEKELEEEREQEDQEAKEKEETEQKEKEEAEKARQEAQEADNEREKERERSYNDRMKGLEEREQELNRREQALKEKQNQLSQAQANAQSQQQQAALNRQNNPAPTAKENPARKSGIKISNTESFNVTPGAVNLSLNGKQKLQPNKTCIWLVDDTSIATVKEGTVIGLKQGTTVIKAQTLQGETYTISVTVK</sequence>
<dbReference type="InterPro" id="IPR008964">
    <property type="entry name" value="Invasin/intimin_cell_adhesion"/>
</dbReference>
<evidence type="ECO:0000313" key="3">
    <source>
        <dbReference type="Proteomes" id="UP000198995"/>
    </source>
</evidence>
<reference evidence="2 3" key="1">
    <citation type="submission" date="2016-10" db="EMBL/GenBank/DDBJ databases">
        <authorList>
            <person name="de Groot N.N."/>
        </authorList>
    </citation>
    <scope>NUCLEOTIDE SEQUENCE [LARGE SCALE GENOMIC DNA]</scope>
    <source>
        <strain evidence="2 3">DSM 20475</strain>
    </source>
</reference>
<protein>
    <recommendedName>
        <fullName evidence="4">Ig-like domain (Group 2)</fullName>
    </recommendedName>
</protein>
<dbReference type="EMBL" id="FNAF01000004">
    <property type="protein sequence ID" value="SDD59793.1"/>
    <property type="molecule type" value="Genomic_DNA"/>
</dbReference>
<evidence type="ECO:0000313" key="2">
    <source>
        <dbReference type="EMBL" id="SDD59793.1"/>
    </source>
</evidence>
<feature type="region of interest" description="Disordered" evidence="1">
    <location>
        <begin position="250"/>
        <end position="272"/>
    </location>
</feature>
<keyword evidence="3" id="KW-1185">Reference proteome</keyword>
<feature type="region of interest" description="Disordered" evidence="1">
    <location>
        <begin position="300"/>
        <end position="465"/>
    </location>
</feature>
<feature type="compositionally biased region" description="Basic and acidic residues" evidence="1">
    <location>
        <begin position="250"/>
        <end position="265"/>
    </location>
</feature>
<organism evidence="2 3">
    <name type="scientific">Peptococcus niger</name>
    <dbReference type="NCBI Taxonomy" id="2741"/>
    <lineage>
        <taxon>Bacteria</taxon>
        <taxon>Bacillati</taxon>
        <taxon>Bacillota</taxon>
        <taxon>Clostridia</taxon>
        <taxon>Eubacteriales</taxon>
        <taxon>Peptococcaceae</taxon>
        <taxon>Peptococcus</taxon>
    </lineage>
</organism>
<accession>A0A1G6W268</accession>
<dbReference type="STRING" id="2741.SAMN04489866_104207"/>
<name>A0A1G6W268_PEPNI</name>
<proteinExistence type="predicted"/>
<gene>
    <name evidence="2" type="ORF">SAMN04489866_104207</name>
</gene>